<accession>F2R7N5</accession>
<evidence type="ECO:0008006" key="3">
    <source>
        <dbReference type="Google" id="ProtNLM"/>
    </source>
</evidence>
<dbReference type="STRING" id="953739.SVEN_3034"/>
<sequence length="200" mass="19756">MTTPSPLPTSPHFPHLSPVPLPPSTTVSSVPAGCVVPDFDPLRVRGPRLRLRRALRRGRWAPAVLLALVAAALAVAGGGPSPGTPGAVGASGAPHSAAGGRARPSVAVRLVSAPVRIADAATVRLLRPGDRVDVIAAPNSGPGAAGEARVVATGARVAEVPRPGETHVDGGALVVLSVPRSTATALAGAGVTSQLAVTVC</sequence>
<evidence type="ECO:0000313" key="1">
    <source>
        <dbReference type="EMBL" id="CCA56320.1"/>
    </source>
</evidence>
<keyword evidence="2" id="KW-1185">Reference proteome</keyword>
<dbReference type="Proteomes" id="UP000006854">
    <property type="component" value="Chromosome"/>
</dbReference>
<evidence type="ECO:0000313" key="2">
    <source>
        <dbReference type="Proteomes" id="UP000006854"/>
    </source>
</evidence>
<dbReference type="HOGENOM" id="CLU_081586_0_0_11"/>
<organism evidence="1 2">
    <name type="scientific">Streptomyces venezuelae (strain ATCC 10712 / CBS 650.69 / DSM 40230 / JCM 4526 / NBRC 13096 / PD 04745)</name>
    <dbReference type="NCBI Taxonomy" id="953739"/>
    <lineage>
        <taxon>Bacteria</taxon>
        <taxon>Bacillati</taxon>
        <taxon>Actinomycetota</taxon>
        <taxon>Actinomycetes</taxon>
        <taxon>Kitasatosporales</taxon>
        <taxon>Streptomycetaceae</taxon>
        <taxon>Streptomyces</taxon>
    </lineage>
</organism>
<reference evidence="1 2" key="1">
    <citation type="journal article" date="2011" name="BMC Genomics">
        <title>Genome-wide analysis of the role of GlnR in Streptomyces venezuelae provides new insights into global nitrogen regulation in actinomycetes.</title>
        <authorList>
            <person name="Pullan S.T."/>
            <person name="Bibb M.J."/>
            <person name="Merrick M."/>
        </authorList>
    </citation>
    <scope>NUCLEOTIDE SEQUENCE [LARGE SCALE GENOMIC DNA]</scope>
    <source>
        <strain evidence="2">ATCC 10712 / CBS 650.69 / DSM 40230 / JCM 4526 / NBRC 13096 / PD 04745</strain>
    </source>
</reference>
<dbReference type="PATRIC" id="fig|953739.5.peg.5227"/>
<dbReference type="EMBL" id="FR845719">
    <property type="protein sequence ID" value="CCA56320.1"/>
    <property type="molecule type" value="Genomic_DNA"/>
</dbReference>
<dbReference type="KEGG" id="sve:SVEN_3034"/>
<proteinExistence type="predicted"/>
<dbReference type="AlphaFoldDB" id="F2R7N5"/>
<gene>
    <name evidence="1" type="ordered locus">SVEN_3034</name>
</gene>
<name>F2R7N5_STRVP</name>
<protein>
    <recommendedName>
        <fullName evidence="3">Flp pilus assembly protein RcpC/CpaB domain-containing protein</fullName>
    </recommendedName>
</protein>